<dbReference type="PANTHER" id="PTHR42648">
    <property type="entry name" value="TRANSPOSASE, PUTATIVE-RELATED"/>
    <property type="match status" value="1"/>
</dbReference>
<feature type="region of interest" description="Disordered" evidence="5">
    <location>
        <begin position="236"/>
        <end position="263"/>
    </location>
</feature>
<keyword evidence="3" id="KW-0378">Hydrolase</keyword>
<sequence>MTTMADASSSSNTSTGGYSLMGCIKDIPTLQGDNYAEWKRKLDLAFIMGEVDWVLTTPCPVEPVELIKGENESDADWQKSQRDNAPLVMSYDIEQKKWSLANKKCLAVVKNTIEPTILGSIPECDAVSEYLERIKSQFTGFSKTYATQLIKQLVTERYHGGGVRDHILRMSNMASKLKPMDLGITDDFLVHLVMASLPKQFDNFIINYNISLEKWNFEKLIANYVQEEERIKESNGGSINYVKDNKKKNHKSPTSKAKQSQHLPQQQQFAVEKDQCLHCKKIGHYKKDCPDFLKMIMARKDENIITFVNESHYVGYSRSTWWIDSGATIHACNCLKAFRSTRTMQRSESSIRVANGVEEKVEAVGDLPLELANGFTLLLRNVFYVPSLQRNLISVSKLDFDGYDCRFGSGKCELWGRIERLVKNEILRPLEFSDLEQCIECIKGKFVKSIKKGAKRSAGILEIIHTDICGPFLVKSVDGYDSFVTFTDDYSRYGYIYPIKERSEALDKFKIFKVEVENQHVIKIKVNGVAERRNRTLMDMVHSMMSYSTLPLGLWMEALKTAIHILNRVPSKSVPKTPYELWTGRVPSLAHLRVWGSPVEAKVFNPNIGKLDPKTVSCHFIGYPGISKGYRFYCPNSYTKFVEMRHAIFLEDEMIRGSSVVREIDLEERRVSIPAPSTQEPFFSLPADVVPTMPVIAEELQQPQTDNVLVQETQQEPQVQDVPNVEAPRRSERVRRSAIRDDYNVYNIEESHVEDDPTSYEEAMRSARSSKWLEAMKDEMKSMKLNDVWDLEEIPKGAKTIDVKTAFINGDLEEKVCMAQPKGFVMKGNENMGCRLKRSIYGLKFQSNPGPEHWKLVKKVLRYLQGTKGLMLSYRRSESLQIVGYSDFDFEKIIQRSTMYAEFIACYEANEATGQVNWLKKFIPGLKVVDSIKKPLKLYCDNKPAVMYAHNNQSSGAAKHIDIKYYVVKDKVWDQTISLEHIRTERMLADPLTKGLPPNMFKEHVAGMGLREAL</sequence>
<reference evidence="8" key="3">
    <citation type="submission" date="2006-01" db="EMBL/GenBank/DDBJ databases">
        <authorList>
            <person name="Buell R."/>
        </authorList>
    </citation>
    <scope>NUCLEOTIDE SEQUENCE</scope>
</reference>
<dbReference type="SMART" id="SM00343">
    <property type="entry name" value="ZnF_C2HC"/>
    <property type="match status" value="1"/>
</dbReference>
<dbReference type="InterPro" id="IPR036397">
    <property type="entry name" value="RNaseH_sf"/>
</dbReference>
<dbReference type="InterPro" id="IPR036875">
    <property type="entry name" value="Znf_CCHC_sf"/>
</dbReference>
<feature type="domain" description="Integrase catalytic" evidence="7">
    <location>
        <begin position="382"/>
        <end position="586"/>
    </location>
</feature>
<dbReference type="InterPro" id="IPR039537">
    <property type="entry name" value="Retrotran_Ty1/copia-like"/>
</dbReference>
<dbReference type="Pfam" id="PF14223">
    <property type="entry name" value="Retrotran_gag_2"/>
    <property type="match status" value="1"/>
</dbReference>
<dbReference type="InterPro" id="IPR057670">
    <property type="entry name" value="SH3_retrovirus"/>
</dbReference>
<feature type="domain" description="CCHC-type" evidence="6">
    <location>
        <begin position="276"/>
        <end position="291"/>
    </location>
</feature>
<evidence type="ECO:0000256" key="1">
    <source>
        <dbReference type="ARBA" id="ARBA00022670"/>
    </source>
</evidence>
<dbReference type="InterPro" id="IPR001878">
    <property type="entry name" value="Znf_CCHC"/>
</dbReference>
<gene>
    <name evidence="8" type="ordered locus">LOC_Os12g25190</name>
</gene>
<name>Q2QS64_ORYSJ</name>
<dbReference type="Pfam" id="PF22936">
    <property type="entry name" value="Pol_BBD"/>
    <property type="match status" value="1"/>
</dbReference>
<dbReference type="PROSITE" id="PS50994">
    <property type="entry name" value="INTEGRASE"/>
    <property type="match status" value="1"/>
</dbReference>
<evidence type="ECO:0000256" key="3">
    <source>
        <dbReference type="ARBA" id="ARBA00022801"/>
    </source>
</evidence>
<keyword evidence="4" id="KW-0863">Zinc-finger</keyword>
<dbReference type="GO" id="GO:0006508">
    <property type="term" value="P:proteolysis"/>
    <property type="evidence" value="ECO:0007669"/>
    <property type="project" value="UniProtKB-KW"/>
</dbReference>
<accession>Q2QS64</accession>
<dbReference type="Gene3D" id="4.10.60.10">
    <property type="entry name" value="Zinc finger, CCHC-type"/>
    <property type="match status" value="1"/>
</dbReference>
<evidence type="ECO:0000259" key="6">
    <source>
        <dbReference type="PROSITE" id="PS50158"/>
    </source>
</evidence>
<dbReference type="Gene3D" id="3.30.420.10">
    <property type="entry name" value="Ribonuclease H-like superfamily/Ribonuclease H"/>
    <property type="match status" value="2"/>
</dbReference>
<dbReference type="InterPro" id="IPR001584">
    <property type="entry name" value="Integrase_cat-core"/>
</dbReference>
<proteinExistence type="predicted"/>
<dbReference type="CDD" id="cd09272">
    <property type="entry name" value="RNase_HI_RT_Ty1"/>
    <property type="match status" value="1"/>
</dbReference>
<evidence type="ECO:0000313" key="8">
    <source>
        <dbReference type="EMBL" id="ABA98016.1"/>
    </source>
</evidence>
<dbReference type="GO" id="GO:0008270">
    <property type="term" value="F:zinc ion binding"/>
    <property type="evidence" value="ECO:0007669"/>
    <property type="project" value="UniProtKB-KW"/>
</dbReference>
<evidence type="ECO:0000256" key="2">
    <source>
        <dbReference type="ARBA" id="ARBA00022723"/>
    </source>
</evidence>
<dbReference type="GO" id="GO:0008233">
    <property type="term" value="F:peptidase activity"/>
    <property type="evidence" value="ECO:0007669"/>
    <property type="project" value="UniProtKB-KW"/>
</dbReference>
<dbReference type="InterPro" id="IPR013103">
    <property type="entry name" value="RVT_2"/>
</dbReference>
<reference evidence="8" key="1">
    <citation type="journal article" date="2005" name="BMC Biol.">
        <title>The sequence of rice chromosomes 11 and 12, rich in disease resistance genes and recent gene duplications.</title>
        <authorList>
            <consortium name="The rice chromosomes 11 and 12 sequencing consortia"/>
        </authorList>
    </citation>
    <scope>NUCLEOTIDE SEQUENCE [LARGE SCALE GENOMIC DNA]</scope>
</reference>
<keyword evidence="2" id="KW-0479">Metal-binding</keyword>
<dbReference type="PANTHER" id="PTHR42648:SF28">
    <property type="entry name" value="TRANSPOSON-ENCODED PROTEIN WITH RIBONUCLEASE H-LIKE AND RETROVIRUS ZINC FINGER-LIKE DOMAINS"/>
    <property type="match status" value="1"/>
</dbReference>
<dbReference type="Pfam" id="PF25597">
    <property type="entry name" value="SH3_retrovirus"/>
    <property type="match status" value="1"/>
</dbReference>
<dbReference type="EMBL" id="DP000011">
    <property type="protein sequence ID" value="ABA98016.1"/>
    <property type="molecule type" value="Genomic_DNA"/>
</dbReference>
<evidence type="ECO:0000259" key="7">
    <source>
        <dbReference type="PROSITE" id="PS50994"/>
    </source>
</evidence>
<dbReference type="SUPFAM" id="SSF57756">
    <property type="entry name" value="Retrovirus zinc finger-like domains"/>
    <property type="match status" value="1"/>
</dbReference>
<dbReference type="PROSITE" id="PS50158">
    <property type="entry name" value="ZF_CCHC"/>
    <property type="match status" value="1"/>
</dbReference>
<dbReference type="InterPro" id="IPR012337">
    <property type="entry name" value="RNaseH-like_sf"/>
</dbReference>
<dbReference type="SUPFAM" id="SSF53098">
    <property type="entry name" value="Ribonuclease H-like"/>
    <property type="match status" value="1"/>
</dbReference>
<reference evidence="8" key="2">
    <citation type="submission" date="2005-04" db="EMBL/GenBank/DDBJ databases">
        <authorList>
            <person name="Buell C.R."/>
            <person name="Wing R.A."/>
            <person name="McCombie W.A."/>
            <person name="Ouyang S."/>
        </authorList>
    </citation>
    <scope>NUCLEOTIDE SEQUENCE</scope>
</reference>
<feature type="compositionally biased region" description="Polar residues" evidence="5">
    <location>
        <begin position="254"/>
        <end position="263"/>
    </location>
</feature>
<keyword evidence="4" id="KW-0862">Zinc</keyword>
<dbReference type="AlphaFoldDB" id="Q2QS64"/>
<organism evidence="8">
    <name type="scientific">Oryza sativa subsp. japonica</name>
    <name type="common">Rice</name>
    <dbReference type="NCBI Taxonomy" id="39947"/>
    <lineage>
        <taxon>Eukaryota</taxon>
        <taxon>Viridiplantae</taxon>
        <taxon>Streptophyta</taxon>
        <taxon>Embryophyta</taxon>
        <taxon>Tracheophyta</taxon>
        <taxon>Spermatophyta</taxon>
        <taxon>Magnoliopsida</taxon>
        <taxon>Liliopsida</taxon>
        <taxon>Poales</taxon>
        <taxon>Poaceae</taxon>
        <taxon>BOP clade</taxon>
        <taxon>Oryzoideae</taxon>
        <taxon>Oryzeae</taxon>
        <taxon>Oryzinae</taxon>
        <taxon>Oryza</taxon>
        <taxon>Oryza sativa</taxon>
    </lineage>
</organism>
<dbReference type="GO" id="GO:0015074">
    <property type="term" value="P:DNA integration"/>
    <property type="evidence" value="ECO:0007669"/>
    <property type="project" value="InterPro"/>
</dbReference>
<evidence type="ECO:0000256" key="5">
    <source>
        <dbReference type="SAM" id="MobiDB-lite"/>
    </source>
</evidence>
<evidence type="ECO:0000256" key="4">
    <source>
        <dbReference type="PROSITE-ProRule" id="PRU00047"/>
    </source>
</evidence>
<keyword evidence="1" id="KW-0645">Protease</keyword>
<dbReference type="Pfam" id="PF07727">
    <property type="entry name" value="RVT_2"/>
    <property type="match status" value="1"/>
</dbReference>
<dbReference type="InterPro" id="IPR054722">
    <property type="entry name" value="PolX-like_BBD"/>
</dbReference>
<dbReference type="GO" id="GO:0003676">
    <property type="term" value="F:nucleic acid binding"/>
    <property type="evidence" value="ECO:0007669"/>
    <property type="project" value="InterPro"/>
</dbReference>
<protein>
    <submittedName>
        <fullName evidence="8">Retrotransposon protein, putative, Ty1-copia subclass</fullName>
    </submittedName>
</protein>